<evidence type="ECO:0000259" key="11">
    <source>
        <dbReference type="Pfam" id="PF16916"/>
    </source>
</evidence>
<evidence type="ECO:0000259" key="10">
    <source>
        <dbReference type="Pfam" id="PF01545"/>
    </source>
</evidence>
<keyword evidence="7" id="KW-0406">Ion transport</keyword>
<dbReference type="PANTHER" id="PTHR11562:SF17">
    <property type="entry name" value="RE54080P-RELATED"/>
    <property type="match status" value="1"/>
</dbReference>
<dbReference type="GO" id="GO:0005886">
    <property type="term" value="C:plasma membrane"/>
    <property type="evidence" value="ECO:0007669"/>
    <property type="project" value="TreeGrafter"/>
</dbReference>
<dbReference type="InterPro" id="IPR058533">
    <property type="entry name" value="Cation_efflux_TM"/>
</dbReference>
<feature type="domain" description="Cation efflux protein transmembrane" evidence="10">
    <location>
        <begin position="25"/>
        <end position="209"/>
    </location>
</feature>
<dbReference type="GO" id="GO:0005385">
    <property type="term" value="F:zinc ion transmembrane transporter activity"/>
    <property type="evidence" value="ECO:0007669"/>
    <property type="project" value="TreeGrafter"/>
</dbReference>
<gene>
    <name evidence="12" type="ORF">IAC06_03760</name>
</gene>
<feature type="transmembrane region" description="Helical" evidence="9">
    <location>
        <begin position="58"/>
        <end position="76"/>
    </location>
</feature>
<dbReference type="SUPFAM" id="SSF161111">
    <property type="entry name" value="Cation efflux protein transmembrane domain-like"/>
    <property type="match status" value="1"/>
</dbReference>
<dbReference type="AlphaFoldDB" id="A0A9D9EU34"/>
<keyword evidence="4 9" id="KW-0812">Transmembrane</keyword>
<evidence type="ECO:0000256" key="2">
    <source>
        <dbReference type="ARBA" id="ARBA00008873"/>
    </source>
</evidence>
<evidence type="ECO:0000256" key="9">
    <source>
        <dbReference type="SAM" id="Phobius"/>
    </source>
</evidence>
<sequence length="301" mass="33090">MTMAHTHHHSHQISATASMAFKWGIALNLIFVIAEFTAGYISRSVGLMSDAGHNLSDVASMALALMACILATRHATGKYTYGYKKSTILVSVANAIILIAAVGVIIFESIEKIVRPVEVEGEWIIIVAGIGVIINGFTTWLFNRDKGRDLNIKATYMHMLADTLVSIGVIVSGVIIKFTGWNIIDPIIGMVIAAIILYSTWDILKDSIRLALDGTPEQFDVENIERQMEAEAGVEEVHHIHIWAISTTEYALTAHVVISDIDNMHLIKERLKALLVSIGIAHSTLEFEDKAHHCNDESCCQ</sequence>
<dbReference type="EMBL" id="JADIMI010000034">
    <property type="protein sequence ID" value="MBO8451985.1"/>
    <property type="molecule type" value="Genomic_DNA"/>
</dbReference>
<dbReference type="Proteomes" id="UP000823661">
    <property type="component" value="Unassembled WGS sequence"/>
</dbReference>
<comment type="similarity">
    <text evidence="2">Belongs to the cation diffusion facilitator (CDF) transporter (TC 2.A.4) family. SLC30A subfamily.</text>
</comment>
<feature type="domain" description="Cation efflux protein cytoplasmic" evidence="11">
    <location>
        <begin position="216"/>
        <end position="275"/>
    </location>
</feature>
<dbReference type="Pfam" id="PF16916">
    <property type="entry name" value="ZT_dimer"/>
    <property type="match status" value="1"/>
</dbReference>
<feature type="transmembrane region" description="Helical" evidence="9">
    <location>
        <begin position="20"/>
        <end position="38"/>
    </location>
</feature>
<evidence type="ECO:0000256" key="1">
    <source>
        <dbReference type="ARBA" id="ARBA00004141"/>
    </source>
</evidence>
<reference evidence="12" key="2">
    <citation type="journal article" date="2021" name="PeerJ">
        <title>Extensive microbial diversity within the chicken gut microbiome revealed by metagenomics and culture.</title>
        <authorList>
            <person name="Gilroy R."/>
            <person name="Ravi A."/>
            <person name="Getino M."/>
            <person name="Pursley I."/>
            <person name="Horton D.L."/>
            <person name="Alikhan N.F."/>
            <person name="Baker D."/>
            <person name="Gharbi K."/>
            <person name="Hall N."/>
            <person name="Watson M."/>
            <person name="Adriaenssens E.M."/>
            <person name="Foster-Nyarko E."/>
            <person name="Jarju S."/>
            <person name="Secka A."/>
            <person name="Antonio M."/>
            <person name="Oren A."/>
            <person name="Chaudhuri R.R."/>
            <person name="La Ragione R."/>
            <person name="Hildebrand F."/>
            <person name="Pallen M.J."/>
        </authorList>
    </citation>
    <scope>NUCLEOTIDE SEQUENCE</scope>
    <source>
        <strain evidence="12">B1-20833</strain>
    </source>
</reference>
<dbReference type="InterPro" id="IPR050681">
    <property type="entry name" value="CDF/SLC30A"/>
</dbReference>
<feature type="transmembrane region" description="Helical" evidence="9">
    <location>
        <begin position="88"/>
        <end position="107"/>
    </location>
</feature>
<evidence type="ECO:0000256" key="5">
    <source>
        <dbReference type="ARBA" id="ARBA00022906"/>
    </source>
</evidence>
<dbReference type="InterPro" id="IPR002524">
    <property type="entry name" value="Cation_efflux"/>
</dbReference>
<evidence type="ECO:0000313" key="13">
    <source>
        <dbReference type="Proteomes" id="UP000823661"/>
    </source>
</evidence>
<dbReference type="Gene3D" id="1.20.1510.10">
    <property type="entry name" value="Cation efflux protein transmembrane domain"/>
    <property type="match status" value="1"/>
</dbReference>
<keyword evidence="5" id="KW-0862">Zinc</keyword>
<comment type="caution">
    <text evidence="12">The sequence shown here is derived from an EMBL/GenBank/DDBJ whole genome shotgun (WGS) entry which is preliminary data.</text>
</comment>
<proteinExistence type="inferred from homology"/>
<dbReference type="PANTHER" id="PTHR11562">
    <property type="entry name" value="CATION EFFLUX PROTEIN/ ZINC TRANSPORTER"/>
    <property type="match status" value="1"/>
</dbReference>
<keyword evidence="5" id="KW-0864">Zinc transport</keyword>
<dbReference type="InterPro" id="IPR027469">
    <property type="entry name" value="Cation_efflux_TMD_sf"/>
</dbReference>
<name>A0A9D9EU34_9BACT</name>
<dbReference type="InterPro" id="IPR027470">
    <property type="entry name" value="Cation_efflux_CTD"/>
</dbReference>
<evidence type="ECO:0000256" key="4">
    <source>
        <dbReference type="ARBA" id="ARBA00022692"/>
    </source>
</evidence>
<evidence type="ECO:0000256" key="6">
    <source>
        <dbReference type="ARBA" id="ARBA00022989"/>
    </source>
</evidence>
<evidence type="ECO:0000313" key="12">
    <source>
        <dbReference type="EMBL" id="MBO8451985.1"/>
    </source>
</evidence>
<keyword evidence="8 9" id="KW-0472">Membrane</keyword>
<dbReference type="Pfam" id="PF01545">
    <property type="entry name" value="Cation_efflux"/>
    <property type="match status" value="1"/>
</dbReference>
<feature type="transmembrane region" description="Helical" evidence="9">
    <location>
        <begin position="182"/>
        <end position="201"/>
    </location>
</feature>
<evidence type="ECO:0000256" key="8">
    <source>
        <dbReference type="ARBA" id="ARBA00023136"/>
    </source>
</evidence>
<feature type="transmembrane region" description="Helical" evidence="9">
    <location>
        <begin position="123"/>
        <end position="142"/>
    </location>
</feature>
<accession>A0A9D9EU34</accession>
<keyword evidence="3" id="KW-0813">Transport</keyword>
<protein>
    <submittedName>
        <fullName evidence="12">Cation transporter</fullName>
    </submittedName>
</protein>
<reference evidence="12" key="1">
    <citation type="submission" date="2020-10" db="EMBL/GenBank/DDBJ databases">
        <authorList>
            <person name="Gilroy R."/>
        </authorList>
    </citation>
    <scope>NUCLEOTIDE SEQUENCE</scope>
    <source>
        <strain evidence="12">B1-20833</strain>
    </source>
</reference>
<dbReference type="NCBIfam" id="TIGR01297">
    <property type="entry name" value="CDF"/>
    <property type="match status" value="1"/>
</dbReference>
<comment type="subcellular location">
    <subcellularLocation>
        <location evidence="1">Membrane</location>
        <topology evidence="1">Multi-pass membrane protein</topology>
    </subcellularLocation>
</comment>
<evidence type="ECO:0000256" key="3">
    <source>
        <dbReference type="ARBA" id="ARBA00022448"/>
    </source>
</evidence>
<feature type="transmembrane region" description="Helical" evidence="9">
    <location>
        <begin position="154"/>
        <end position="176"/>
    </location>
</feature>
<organism evidence="12 13">
    <name type="scientific">Candidatus Cryptobacteroides intestinavium</name>
    <dbReference type="NCBI Taxonomy" id="2840766"/>
    <lineage>
        <taxon>Bacteria</taxon>
        <taxon>Pseudomonadati</taxon>
        <taxon>Bacteroidota</taxon>
        <taxon>Bacteroidia</taxon>
        <taxon>Bacteroidales</taxon>
        <taxon>Candidatus Cryptobacteroides</taxon>
    </lineage>
</organism>
<evidence type="ECO:0000256" key="7">
    <source>
        <dbReference type="ARBA" id="ARBA00023065"/>
    </source>
</evidence>
<keyword evidence="6 9" id="KW-1133">Transmembrane helix</keyword>